<dbReference type="Pfam" id="PF00246">
    <property type="entry name" value="Peptidase_M14"/>
    <property type="match status" value="1"/>
</dbReference>
<dbReference type="EMBL" id="LAZR01037306">
    <property type="protein sequence ID" value="KKL22556.1"/>
    <property type="molecule type" value="Genomic_DNA"/>
</dbReference>
<dbReference type="InterPro" id="IPR000834">
    <property type="entry name" value="Peptidase_M14"/>
</dbReference>
<feature type="region of interest" description="Disordered" evidence="1">
    <location>
        <begin position="313"/>
        <end position="341"/>
    </location>
</feature>
<evidence type="ECO:0000313" key="3">
    <source>
        <dbReference type="EMBL" id="KKL22556.1"/>
    </source>
</evidence>
<reference evidence="3" key="1">
    <citation type="journal article" date="2015" name="Nature">
        <title>Complex archaea that bridge the gap between prokaryotes and eukaryotes.</title>
        <authorList>
            <person name="Spang A."/>
            <person name="Saw J.H."/>
            <person name="Jorgensen S.L."/>
            <person name="Zaremba-Niedzwiedzka K."/>
            <person name="Martijn J."/>
            <person name="Lind A.E."/>
            <person name="van Eijk R."/>
            <person name="Schleper C."/>
            <person name="Guy L."/>
            <person name="Ettema T.J."/>
        </authorList>
    </citation>
    <scope>NUCLEOTIDE SEQUENCE</scope>
</reference>
<feature type="non-terminal residue" evidence="3">
    <location>
        <position position="1"/>
    </location>
</feature>
<gene>
    <name evidence="3" type="ORF">LCGC14_2434260</name>
</gene>
<evidence type="ECO:0000256" key="1">
    <source>
        <dbReference type="SAM" id="MobiDB-lite"/>
    </source>
</evidence>
<dbReference type="GO" id="GO:0004181">
    <property type="term" value="F:metallocarboxypeptidase activity"/>
    <property type="evidence" value="ECO:0007669"/>
    <property type="project" value="InterPro"/>
</dbReference>
<protein>
    <recommendedName>
        <fullName evidence="2">Peptidase M14 domain-containing protein</fullName>
    </recommendedName>
</protein>
<organism evidence="3">
    <name type="scientific">marine sediment metagenome</name>
    <dbReference type="NCBI Taxonomy" id="412755"/>
    <lineage>
        <taxon>unclassified sequences</taxon>
        <taxon>metagenomes</taxon>
        <taxon>ecological metagenomes</taxon>
    </lineage>
</organism>
<feature type="domain" description="Peptidase M14" evidence="2">
    <location>
        <begin position="2"/>
        <end position="126"/>
    </location>
</feature>
<sequence length="341" mass="38466">YDPNRDWAWNWQPMHIQRGAYRYPFSIPENRLVADFVIDHPNIAGAQHYHNTGGMILRGPGVKEDHYEPGDIAVLDAIGRRGETILPGYRYINTAEDLYQVYGGEGDFCYMMQGIYCYTNELFTSRHFFRRSPDDKSPGRREDREAFDKYLLFGGGSVPWHEVDHPQYGKIEVGGFKKSWGRQPPSFLLEEECHRNMAFTLYHADQMPQVEIQSLQTKPAPGGLTEVTAAVANRKLTPTHAAIDVKNKITLPDIVSISGKDLNVVLGMHSASPFFKRAVEQKRNPQKLRIPTIPGMGAVYVRWLVQGEEPFTISVRSPKGGSDRRSSDSVATTHPTSSGSR</sequence>
<comment type="caution">
    <text evidence="3">The sequence shown here is derived from an EMBL/GenBank/DDBJ whole genome shotgun (WGS) entry which is preliminary data.</text>
</comment>
<name>A0A0F9DXY5_9ZZZZ</name>
<dbReference type="GO" id="GO:0008270">
    <property type="term" value="F:zinc ion binding"/>
    <property type="evidence" value="ECO:0007669"/>
    <property type="project" value="InterPro"/>
</dbReference>
<dbReference type="GO" id="GO:0006508">
    <property type="term" value="P:proteolysis"/>
    <property type="evidence" value="ECO:0007669"/>
    <property type="project" value="InterPro"/>
</dbReference>
<proteinExistence type="predicted"/>
<evidence type="ECO:0000259" key="2">
    <source>
        <dbReference type="Pfam" id="PF00246"/>
    </source>
</evidence>
<accession>A0A0F9DXY5</accession>
<dbReference type="Gene3D" id="3.40.630.10">
    <property type="entry name" value="Zn peptidases"/>
    <property type="match status" value="1"/>
</dbReference>
<dbReference type="SUPFAM" id="SSF53187">
    <property type="entry name" value="Zn-dependent exopeptidases"/>
    <property type="match status" value="1"/>
</dbReference>
<feature type="compositionally biased region" description="Polar residues" evidence="1">
    <location>
        <begin position="328"/>
        <end position="341"/>
    </location>
</feature>
<dbReference type="AlphaFoldDB" id="A0A0F9DXY5"/>